<evidence type="ECO:0000313" key="2">
    <source>
        <dbReference type="EMBL" id="MEX3171647.1"/>
    </source>
</evidence>
<evidence type="ECO:0000256" key="1">
    <source>
        <dbReference type="SAM" id="MobiDB-lite"/>
    </source>
</evidence>
<evidence type="ECO:0008006" key="4">
    <source>
        <dbReference type="Google" id="ProtNLM"/>
    </source>
</evidence>
<name>A0ABV3UIK7_9GAMM</name>
<dbReference type="Proteomes" id="UP001558101">
    <property type="component" value="Unassembled WGS sequence"/>
</dbReference>
<comment type="caution">
    <text evidence="2">The sequence shown here is derived from an EMBL/GenBank/DDBJ whole genome shotgun (WGS) entry which is preliminary data.</text>
</comment>
<protein>
    <recommendedName>
        <fullName evidence="4">DUF3761 domain-containing protein</fullName>
    </recommendedName>
</protein>
<organism evidence="2 3">
    <name type="scientific">Serratia quinivorans</name>
    <dbReference type="NCBI Taxonomy" id="137545"/>
    <lineage>
        <taxon>Bacteria</taxon>
        <taxon>Pseudomonadati</taxon>
        <taxon>Pseudomonadota</taxon>
        <taxon>Gammaproteobacteria</taxon>
        <taxon>Enterobacterales</taxon>
        <taxon>Yersiniaceae</taxon>
        <taxon>Serratia</taxon>
    </lineage>
</organism>
<keyword evidence="3" id="KW-1185">Reference proteome</keyword>
<feature type="region of interest" description="Disordered" evidence="1">
    <location>
        <begin position="1"/>
        <end position="25"/>
    </location>
</feature>
<reference evidence="2 3" key="1">
    <citation type="submission" date="2024-07" db="EMBL/GenBank/DDBJ databases">
        <title>Genomes of novel Serratia strains from suburban soil.</title>
        <authorList>
            <person name="Markert E.X."/>
            <person name="Severe K."/>
            <person name="Severe L."/>
            <person name="Twing K.I."/>
            <person name="Ward L.M."/>
        </authorList>
    </citation>
    <scope>NUCLEOTIDE SEQUENCE [LARGE SCALE GENOMIC DNA]</scope>
    <source>
        <strain evidence="2 3">3C-UT</strain>
    </source>
</reference>
<accession>A0ABV3UIK7</accession>
<sequence>MALSFATSPAQAKNYPCSKSKGGVSHCTTDGKFVCNDGSTSKSKSTCTGSTRKK</sequence>
<dbReference type="RefSeq" id="WP_233496414.1">
    <property type="nucleotide sequence ID" value="NZ_JBFQXQ010000001.1"/>
</dbReference>
<feature type="compositionally biased region" description="Polar residues" evidence="1">
    <location>
        <begin position="1"/>
        <end position="11"/>
    </location>
</feature>
<evidence type="ECO:0000313" key="3">
    <source>
        <dbReference type="Proteomes" id="UP001558101"/>
    </source>
</evidence>
<proteinExistence type="predicted"/>
<gene>
    <name evidence="2" type="ORF">AB4M04_06085</name>
</gene>
<dbReference type="EMBL" id="JBFQXQ010000001">
    <property type="protein sequence ID" value="MEX3171647.1"/>
    <property type="molecule type" value="Genomic_DNA"/>
</dbReference>